<name>I3S433_LOTJA</name>
<dbReference type="EMBL" id="BT135230">
    <property type="protein sequence ID" value="AFK35025.1"/>
    <property type="molecule type" value="mRNA"/>
</dbReference>
<sequence>MENRTVKKVVRIKIKRNTRIR</sequence>
<proteinExistence type="evidence at transcript level"/>
<organism evidence="1">
    <name type="scientific">Lotus japonicus</name>
    <name type="common">Lotus corniculatus var. japonicus</name>
    <dbReference type="NCBI Taxonomy" id="34305"/>
    <lineage>
        <taxon>Eukaryota</taxon>
        <taxon>Viridiplantae</taxon>
        <taxon>Streptophyta</taxon>
        <taxon>Embryophyta</taxon>
        <taxon>Tracheophyta</taxon>
        <taxon>Spermatophyta</taxon>
        <taxon>Magnoliopsida</taxon>
        <taxon>eudicotyledons</taxon>
        <taxon>Gunneridae</taxon>
        <taxon>Pentapetalae</taxon>
        <taxon>rosids</taxon>
        <taxon>fabids</taxon>
        <taxon>Fabales</taxon>
        <taxon>Fabaceae</taxon>
        <taxon>Papilionoideae</taxon>
        <taxon>50 kb inversion clade</taxon>
        <taxon>NPAAA clade</taxon>
        <taxon>Hologalegina</taxon>
        <taxon>robinioid clade</taxon>
        <taxon>Loteae</taxon>
        <taxon>Lotus</taxon>
    </lineage>
</organism>
<protein>
    <submittedName>
        <fullName evidence="1">Uncharacterized protein</fullName>
    </submittedName>
</protein>
<evidence type="ECO:0000313" key="1">
    <source>
        <dbReference type="EMBL" id="AFK35025.1"/>
    </source>
</evidence>
<accession>I3S433</accession>
<dbReference type="AlphaFoldDB" id="I3S433"/>
<reference evidence="1" key="1">
    <citation type="submission" date="2012-05" db="EMBL/GenBank/DDBJ databases">
        <authorList>
            <person name="Krishnakumar V."/>
            <person name="Cheung F."/>
            <person name="Xiao Y."/>
            <person name="Chan A."/>
            <person name="Moskal W.A."/>
            <person name="Town C.D."/>
        </authorList>
    </citation>
    <scope>NUCLEOTIDE SEQUENCE</scope>
</reference>